<evidence type="ECO:0000259" key="3">
    <source>
        <dbReference type="Pfam" id="PF11800"/>
    </source>
</evidence>
<name>A0A1C2E780_9HYPH</name>
<reference evidence="4 5" key="1">
    <citation type="submission" date="2016-08" db="EMBL/GenBank/DDBJ databases">
        <title>Whole genome sequence of Mesorhizobium sp. strain UASWS1009 isolated from industrial sewage.</title>
        <authorList>
            <person name="Crovadore J."/>
            <person name="Calmin G."/>
            <person name="Chablais R."/>
            <person name="Cochard B."/>
            <person name="Lefort F."/>
        </authorList>
    </citation>
    <scope>NUCLEOTIDE SEQUENCE [LARGE SCALE GENOMIC DNA]</scope>
    <source>
        <strain evidence="4 5">UASWS1009</strain>
    </source>
</reference>
<dbReference type="Pfam" id="PF11800">
    <property type="entry name" value="RP-C_C"/>
    <property type="match status" value="1"/>
</dbReference>
<dbReference type="RefSeq" id="WP_065996847.1">
    <property type="nucleotide sequence ID" value="NZ_MDEO01000026.1"/>
</dbReference>
<dbReference type="InterPro" id="IPR036390">
    <property type="entry name" value="WH_DNA-bd_sf"/>
</dbReference>
<dbReference type="InterPro" id="IPR021760">
    <property type="entry name" value="RepC_C"/>
</dbReference>
<dbReference type="InterPro" id="IPR011991">
    <property type="entry name" value="ArsR-like_HTH"/>
</dbReference>
<protein>
    <submittedName>
        <fullName evidence="4">Replication initiation protein RepC</fullName>
    </submittedName>
</protein>
<accession>A0A1C2E780</accession>
<evidence type="ECO:0000313" key="4">
    <source>
        <dbReference type="EMBL" id="OCX22847.1"/>
    </source>
</evidence>
<evidence type="ECO:0000256" key="1">
    <source>
        <dbReference type="SAM" id="MobiDB-lite"/>
    </source>
</evidence>
<dbReference type="InterPro" id="IPR047611">
    <property type="entry name" value="RepABC_RepC"/>
</dbReference>
<organism evidence="4 5">
    <name type="scientific">Mesorhizobium hungaricum</name>
    <dbReference type="NCBI Taxonomy" id="1566387"/>
    <lineage>
        <taxon>Bacteria</taxon>
        <taxon>Pseudomonadati</taxon>
        <taxon>Pseudomonadota</taxon>
        <taxon>Alphaproteobacteria</taxon>
        <taxon>Hyphomicrobiales</taxon>
        <taxon>Phyllobacteriaceae</taxon>
        <taxon>Mesorhizobium</taxon>
    </lineage>
</organism>
<dbReference type="NCBIfam" id="NF010396">
    <property type="entry name" value="PRK13824.1"/>
    <property type="match status" value="1"/>
</dbReference>
<feature type="region of interest" description="Disordered" evidence="1">
    <location>
        <begin position="244"/>
        <end position="264"/>
    </location>
</feature>
<dbReference type="SUPFAM" id="SSF46785">
    <property type="entry name" value="Winged helix' DNA-binding domain"/>
    <property type="match status" value="1"/>
</dbReference>
<comment type="caution">
    <text evidence="4">The sequence shown here is derived from an EMBL/GenBank/DDBJ whole genome shotgun (WGS) entry which is preliminary data.</text>
</comment>
<dbReference type="Proteomes" id="UP000094412">
    <property type="component" value="Unassembled WGS sequence"/>
</dbReference>
<dbReference type="AlphaFoldDB" id="A0A1C2E780"/>
<sequence length="401" mass="43806">MGTGIATTPFGRRPMSLALLAAQNEANEIPHGKAVDKWQAYRDLCEGKSVVGIGDRALAVLAALLSFYPDDELSEENGLVVFPSNRQLILRAHGMSEPTLRRHLAALVDNRLIIRRDSPNGKRYARKGRGGAFEEAFGFSLAPMLVRAVEFSEAAERVRAGNRALKLMRERITLHRRDISKLIEAAVEEDVPGDWGGLWRRFRAIVDAIPRRAATSDLEPIVSDLAAIRDEVDILLNSHMNVEDSIGNDDRTERQQSDSNTDSLLEFEPAFEKSGATVEPRREPQKPPKGYPLGFVLKACPEIIDYAADGIGSWRDLMAVAAQVRGYLGVSPSAYEDACHVMGPETAAIVVACILQRAQHINSAGGYLRALTEKARAGEFTVGPMLMAAFKSNGSTARMAG</sequence>
<feature type="domain" description="Plasmid replication protein C N-terminal" evidence="2">
    <location>
        <begin position="13"/>
        <end position="186"/>
    </location>
</feature>
<keyword evidence="5" id="KW-1185">Reference proteome</keyword>
<dbReference type="EMBL" id="MDEO01000026">
    <property type="protein sequence ID" value="OCX22847.1"/>
    <property type="molecule type" value="Genomic_DNA"/>
</dbReference>
<proteinExistence type="predicted"/>
<evidence type="ECO:0000259" key="2">
    <source>
        <dbReference type="Pfam" id="PF03428"/>
    </source>
</evidence>
<feature type="domain" description="Plasmid replication protein C C-terminal" evidence="3">
    <location>
        <begin position="292"/>
        <end position="391"/>
    </location>
</feature>
<dbReference type="STRING" id="1566387.QV13_05220"/>
<dbReference type="InterPro" id="IPR005090">
    <property type="entry name" value="RepC_N"/>
</dbReference>
<dbReference type="CDD" id="cd00090">
    <property type="entry name" value="HTH_ARSR"/>
    <property type="match status" value="1"/>
</dbReference>
<evidence type="ECO:0000313" key="5">
    <source>
        <dbReference type="Proteomes" id="UP000094412"/>
    </source>
</evidence>
<dbReference type="Pfam" id="PF03428">
    <property type="entry name" value="RP-C"/>
    <property type="match status" value="1"/>
</dbReference>
<dbReference type="NCBIfam" id="NF040974">
    <property type="entry name" value="RepABC_RepC"/>
    <property type="match status" value="1"/>
</dbReference>
<gene>
    <name evidence="4" type="ORF">QV13_05220</name>
</gene>
<dbReference type="OrthoDB" id="7488837at2"/>
<dbReference type="GO" id="GO:0006355">
    <property type="term" value="P:regulation of DNA-templated transcription"/>
    <property type="evidence" value="ECO:0007669"/>
    <property type="project" value="UniProtKB-ARBA"/>
</dbReference>